<dbReference type="STRING" id="1576369.SAMN05421753_10775"/>
<keyword evidence="5" id="KW-1185">Reference proteome</keyword>
<dbReference type="EMBL" id="FOQD01000007">
    <property type="protein sequence ID" value="SFI25220.1"/>
    <property type="molecule type" value="Genomic_DNA"/>
</dbReference>
<keyword evidence="1" id="KW-0175">Coiled coil</keyword>
<dbReference type="Proteomes" id="UP000199518">
    <property type="component" value="Unassembled WGS sequence"/>
</dbReference>
<evidence type="ECO:0008006" key="6">
    <source>
        <dbReference type="Google" id="ProtNLM"/>
    </source>
</evidence>
<feature type="compositionally biased region" description="Low complexity" evidence="2">
    <location>
        <begin position="1405"/>
        <end position="1454"/>
    </location>
</feature>
<protein>
    <recommendedName>
        <fullName evidence="6">DUF4175 family protein</fullName>
    </recommendedName>
</protein>
<dbReference type="OrthoDB" id="215734at2"/>
<evidence type="ECO:0000256" key="1">
    <source>
        <dbReference type="SAM" id="Coils"/>
    </source>
</evidence>
<sequence length="1566" mass="172496">MQPDGRLPEILLERLRQLKRRIVGVSIAEGIGLTVLAVSTAMACVLLLDVLVDLPLTVRVGMLWVVPVIGVLTGIVTILLPLLRRYQQTELAAVVEAAHPELRERLLSTVELVESTARGEDGGSPVMQNWLLQQTVQFAEKTDFADVVDARRAVRRCWMGGAAFLALLLPLLFATQAYATLLSRFFNPWGNYERLQNLVLTVDNADRVVGRGDDVTLLARVSWRMHAAERPEAAWLDWSSDGINTQSRRMDWNDQQQAYVVQLPRISSGFAYTVAAQQSRTRQHRIDVVDRPAIRQFVVDLVPPAYTGNPAEHHDPLLGEVVAIEQSHLDLQLTFDKPVVSAELLWLDGPAPKGTNPPIADELVDGVPVRRRTTLPLSDDGLSSEFKIVASLDQPSGRFAVRMRDEYGLTAREESIRRLTIQPDAAPLIDFADREQHPEARPGDTVRFPIRASDDFGLATVELHYDWTRNGVKESAMKVVPTELLGQRGLEHLFELDLSKLALTPGMQLSVRARATDERPVPGPNETWTGTRTLQILADAKPYGDQTVAELQHRTNQAMDHLKADLEKEKQAARKLQNQAQSDASRKNEWHKEAEAAALEEQLRQLSEQLQQLSAVMEQQPVFEHLAQRAQQIAEQSLAQAAAKAQQAQQSELSEKQQQYSEAADKIQKASNELQSLQEKFQELAQLQRDLLELNRLADLTEQLATDVDHLSTRQQQQQQPTANQESRQQWQADHQQMVARHEKLEEDLGTLLEKHPDLLDKARETLQQQLASLAEQAEQLARQQQSLVNANRNDVNMQRKDLQPLRMEQEKLLQQERKLAEDLQLPGSDELNTNGAKETRNATRSLEQGNLQTAEAQHARAQEQLQQLAQALSENSQLPQDPQQAAQALQQRQTQLAEKTFRLPQEPTPESREQMAKLAGEQAAIRRAAAEIPKTDSTGEMLQRAVDQSREAAQFLAENQAQPAKERSQQAAESLQKFIEALQAAQADPAAASAKPSEGEQKNAKKEQQRNQELQQRANQLAADQQQLAEKIKAKREEQQAASAAPNAQQQTANAAEESSGKPPQDSAPAGMAGQPSLPATPPAGETKPDEKQADNAKPPKPQNASSALPQQQQLTQQAKQLGEEVRQLGLKNEPANKGSWEFPDAARQAADALQQLNFQRAAELANRAAEKSQQLAGALSQPDGQQTPPRLQEQAQAAAQAQQQVADQLKQLAESPAAQHQFRSDLQQQYRDRADDLSQQLANRAEDLGLKRIDRPSQADVAKQASQQADRAEQTLQQSLQQSQQGNRGEAAQTGEQAVEPMRQAANLARQASNGANPNRPPETNVPGEVGRQVAESSQRLSEAGEQLSKLKEMSAQEPGTPESSMPRKSESSQAQQGQQGKDGQGEQGKGEGQQGQGEGQGQKRQGPPQQGPGQQPGGTQPSSAGQQMAGGQQQPGSTSEAGSAGAASSLREAAKGMRMAAQQMGVAMNKNKNGLPQQQSGQESQQSQSNDAADSAFTAGTHLQQLENALGKVSERDWGKLPGTLQTDMLESSQRSRDPAYRGLIRRYFEDISKARPAELSRE</sequence>
<keyword evidence="3" id="KW-1133">Transmembrane helix</keyword>
<feature type="compositionally biased region" description="Basic and acidic residues" evidence="2">
    <location>
        <begin position="1031"/>
        <end position="1040"/>
    </location>
</feature>
<evidence type="ECO:0000313" key="4">
    <source>
        <dbReference type="EMBL" id="SFI25220.1"/>
    </source>
</evidence>
<feature type="compositionally biased region" description="Basic and acidic residues" evidence="2">
    <location>
        <begin position="584"/>
        <end position="593"/>
    </location>
</feature>
<keyword evidence="3" id="KW-0812">Transmembrane</keyword>
<feature type="transmembrane region" description="Helical" evidence="3">
    <location>
        <begin position="21"/>
        <end position="48"/>
    </location>
</feature>
<keyword evidence="3" id="KW-0472">Membrane</keyword>
<feature type="region of interest" description="Disordered" evidence="2">
    <location>
        <begin position="821"/>
        <end position="842"/>
    </location>
</feature>
<feature type="region of interest" description="Disordered" evidence="2">
    <location>
        <begin position="956"/>
        <end position="1148"/>
    </location>
</feature>
<feature type="compositionally biased region" description="Low complexity" evidence="2">
    <location>
        <begin position="1104"/>
        <end position="1122"/>
    </location>
</feature>
<organism evidence="4 5">
    <name type="scientific">Planctomicrobium piriforme</name>
    <dbReference type="NCBI Taxonomy" id="1576369"/>
    <lineage>
        <taxon>Bacteria</taxon>
        <taxon>Pseudomonadati</taxon>
        <taxon>Planctomycetota</taxon>
        <taxon>Planctomycetia</taxon>
        <taxon>Planctomycetales</taxon>
        <taxon>Planctomycetaceae</taxon>
        <taxon>Planctomicrobium</taxon>
    </lineage>
</organism>
<evidence type="ECO:0000256" key="3">
    <source>
        <dbReference type="SAM" id="Phobius"/>
    </source>
</evidence>
<feature type="compositionally biased region" description="Low complexity" evidence="2">
    <location>
        <begin position="1193"/>
        <end position="1215"/>
    </location>
</feature>
<feature type="compositionally biased region" description="Low complexity" evidence="2">
    <location>
        <begin position="1041"/>
        <end position="1059"/>
    </location>
</feature>
<feature type="compositionally biased region" description="Polar residues" evidence="2">
    <location>
        <begin position="1527"/>
        <end position="1536"/>
    </location>
</feature>
<feature type="region of interest" description="Disordered" evidence="2">
    <location>
        <begin position="709"/>
        <end position="740"/>
    </location>
</feature>
<dbReference type="RefSeq" id="WP_092049860.1">
    <property type="nucleotide sequence ID" value="NZ_FOQD01000007.1"/>
</dbReference>
<reference evidence="5" key="1">
    <citation type="submission" date="2016-10" db="EMBL/GenBank/DDBJ databases">
        <authorList>
            <person name="Varghese N."/>
            <person name="Submissions S."/>
        </authorList>
    </citation>
    <scope>NUCLEOTIDE SEQUENCE [LARGE SCALE GENOMIC DNA]</scope>
    <source>
        <strain evidence="5">DSM 26348</strain>
    </source>
</reference>
<proteinExistence type="predicted"/>
<feature type="compositionally biased region" description="Low complexity" evidence="2">
    <location>
        <begin position="1276"/>
        <end position="1287"/>
    </location>
</feature>
<evidence type="ECO:0000256" key="2">
    <source>
        <dbReference type="SAM" id="MobiDB-lite"/>
    </source>
</evidence>
<feature type="compositionally biased region" description="Low complexity" evidence="2">
    <location>
        <begin position="1480"/>
        <end position="1499"/>
    </location>
</feature>
<feature type="compositionally biased region" description="Polar residues" evidence="2">
    <location>
        <begin position="831"/>
        <end position="842"/>
    </location>
</feature>
<feature type="compositionally biased region" description="Basic and acidic residues" evidence="2">
    <location>
        <begin position="998"/>
        <end position="1011"/>
    </location>
</feature>
<feature type="compositionally biased region" description="Low complexity" evidence="2">
    <location>
        <begin position="982"/>
        <end position="995"/>
    </location>
</feature>
<name>A0A1I3GP38_9PLAN</name>
<feature type="transmembrane region" description="Helical" evidence="3">
    <location>
        <begin position="60"/>
        <end position="83"/>
    </location>
</feature>
<feature type="compositionally biased region" description="Basic and acidic residues" evidence="2">
    <location>
        <begin position="1246"/>
        <end position="1259"/>
    </location>
</feature>
<feature type="region of interest" description="Disordered" evidence="2">
    <location>
        <begin position="1166"/>
        <end position="1544"/>
    </location>
</feature>
<feature type="compositionally biased region" description="Low complexity" evidence="2">
    <location>
        <begin position="1015"/>
        <end position="1030"/>
    </location>
</feature>
<feature type="coiled-coil region" evidence="1">
    <location>
        <begin position="845"/>
        <end position="879"/>
    </location>
</feature>
<feature type="compositionally biased region" description="Gly residues" evidence="2">
    <location>
        <begin position="1383"/>
        <end position="1403"/>
    </location>
</feature>
<accession>A0A1I3GP38</accession>
<feature type="region of interest" description="Disordered" evidence="2">
    <location>
        <begin position="570"/>
        <end position="593"/>
    </location>
</feature>
<feature type="compositionally biased region" description="Polar residues" evidence="2">
    <location>
        <begin position="721"/>
        <end position="735"/>
    </location>
</feature>
<gene>
    <name evidence="4" type="ORF">SAMN05421753_10775</name>
</gene>
<evidence type="ECO:0000313" key="5">
    <source>
        <dbReference type="Proteomes" id="UP000199518"/>
    </source>
</evidence>
<feature type="transmembrane region" description="Helical" evidence="3">
    <location>
        <begin position="157"/>
        <end position="179"/>
    </location>
</feature>